<keyword evidence="4 9" id="KW-0812">Transmembrane</keyword>
<dbReference type="SUPFAM" id="SSF56935">
    <property type="entry name" value="Porins"/>
    <property type="match status" value="1"/>
</dbReference>
<evidence type="ECO:0000256" key="1">
    <source>
        <dbReference type="ARBA" id="ARBA00004571"/>
    </source>
</evidence>
<dbReference type="Gene3D" id="2.40.170.20">
    <property type="entry name" value="TonB-dependent receptor, beta-barrel domain"/>
    <property type="match status" value="1"/>
</dbReference>
<evidence type="ECO:0000256" key="2">
    <source>
        <dbReference type="ARBA" id="ARBA00022448"/>
    </source>
</evidence>
<dbReference type="InterPro" id="IPR037066">
    <property type="entry name" value="Plug_dom_sf"/>
</dbReference>
<proteinExistence type="inferred from homology"/>
<dbReference type="Pfam" id="PF00593">
    <property type="entry name" value="TonB_dep_Rec_b-barrel"/>
    <property type="match status" value="1"/>
</dbReference>
<evidence type="ECO:0000256" key="7">
    <source>
        <dbReference type="ARBA" id="ARBA00023136"/>
    </source>
</evidence>
<evidence type="ECO:0000259" key="14">
    <source>
        <dbReference type="Pfam" id="PF07715"/>
    </source>
</evidence>
<dbReference type="RefSeq" id="WP_380022345.1">
    <property type="nucleotide sequence ID" value="NZ_JBHSHD010000013.1"/>
</dbReference>
<name>A0ABV9QXH6_9GAMM</name>
<protein>
    <submittedName>
        <fullName evidence="15">TonB-dependent receptor plug domain-containing protein</fullName>
    </submittedName>
</protein>
<feature type="domain" description="TonB-dependent receptor plug" evidence="14">
    <location>
        <begin position="61"/>
        <end position="173"/>
    </location>
</feature>
<keyword evidence="3 9" id="KW-1134">Transmembrane beta strand</keyword>
<feature type="signal peptide" evidence="12">
    <location>
        <begin position="1"/>
        <end position="34"/>
    </location>
</feature>
<feature type="short sequence motif" description="TonB box" evidence="10">
    <location>
        <begin position="47"/>
        <end position="53"/>
    </location>
</feature>
<dbReference type="Gene3D" id="2.170.130.10">
    <property type="entry name" value="TonB-dependent receptor, plug domain"/>
    <property type="match status" value="1"/>
</dbReference>
<comment type="caution">
    <text evidence="15">The sequence shown here is derived from an EMBL/GenBank/DDBJ whole genome shotgun (WGS) entry which is preliminary data.</text>
</comment>
<dbReference type="Proteomes" id="UP001595886">
    <property type="component" value="Unassembled WGS sequence"/>
</dbReference>
<dbReference type="InterPro" id="IPR036942">
    <property type="entry name" value="Beta-barrel_TonB_sf"/>
</dbReference>
<feature type="domain" description="TonB-dependent receptor-like beta-barrel" evidence="13">
    <location>
        <begin position="522"/>
        <end position="959"/>
    </location>
</feature>
<keyword evidence="6 10" id="KW-0798">TonB box</keyword>
<keyword evidence="16" id="KW-1185">Reference proteome</keyword>
<evidence type="ECO:0000256" key="11">
    <source>
        <dbReference type="RuleBase" id="RU003357"/>
    </source>
</evidence>
<keyword evidence="5 12" id="KW-0732">Signal</keyword>
<dbReference type="PANTHER" id="PTHR47234:SF2">
    <property type="entry name" value="TONB-DEPENDENT RECEPTOR"/>
    <property type="match status" value="1"/>
</dbReference>
<comment type="similarity">
    <text evidence="9 11">Belongs to the TonB-dependent receptor family.</text>
</comment>
<accession>A0ABV9QXH6</accession>
<evidence type="ECO:0000313" key="16">
    <source>
        <dbReference type="Proteomes" id="UP001595886"/>
    </source>
</evidence>
<organism evidence="15 16">
    <name type="scientific">Dokdonella ginsengisoli</name>
    <dbReference type="NCBI Taxonomy" id="363846"/>
    <lineage>
        <taxon>Bacteria</taxon>
        <taxon>Pseudomonadati</taxon>
        <taxon>Pseudomonadota</taxon>
        <taxon>Gammaproteobacteria</taxon>
        <taxon>Lysobacterales</taxon>
        <taxon>Rhodanobacteraceae</taxon>
        <taxon>Dokdonella</taxon>
    </lineage>
</organism>
<evidence type="ECO:0000256" key="12">
    <source>
        <dbReference type="SAM" id="SignalP"/>
    </source>
</evidence>
<evidence type="ECO:0000313" key="15">
    <source>
        <dbReference type="EMBL" id="MFC4822063.1"/>
    </source>
</evidence>
<dbReference type="Pfam" id="PF07715">
    <property type="entry name" value="Plug"/>
    <property type="match status" value="1"/>
</dbReference>
<evidence type="ECO:0000256" key="5">
    <source>
        <dbReference type="ARBA" id="ARBA00022729"/>
    </source>
</evidence>
<dbReference type="PROSITE" id="PS52016">
    <property type="entry name" value="TONB_DEPENDENT_REC_3"/>
    <property type="match status" value="1"/>
</dbReference>
<evidence type="ECO:0000256" key="10">
    <source>
        <dbReference type="PROSITE-ProRule" id="PRU10143"/>
    </source>
</evidence>
<dbReference type="InterPro" id="IPR039426">
    <property type="entry name" value="TonB-dep_rcpt-like"/>
</dbReference>
<dbReference type="InterPro" id="IPR012910">
    <property type="entry name" value="Plug_dom"/>
</dbReference>
<gene>
    <name evidence="15" type="ORF">ACFO6Q_17190</name>
</gene>
<keyword evidence="2 9" id="KW-0813">Transport</keyword>
<feature type="chain" id="PRO_5047028660" evidence="12">
    <location>
        <begin position="35"/>
        <end position="995"/>
    </location>
</feature>
<evidence type="ECO:0000259" key="13">
    <source>
        <dbReference type="Pfam" id="PF00593"/>
    </source>
</evidence>
<keyword evidence="15" id="KW-0675">Receptor</keyword>
<comment type="subcellular location">
    <subcellularLocation>
        <location evidence="1 9">Cell outer membrane</location>
        <topology evidence="1 9">Multi-pass membrane protein</topology>
    </subcellularLocation>
</comment>
<keyword evidence="7 9" id="KW-0472">Membrane</keyword>
<evidence type="ECO:0000256" key="8">
    <source>
        <dbReference type="ARBA" id="ARBA00023237"/>
    </source>
</evidence>
<dbReference type="InterPro" id="IPR010916">
    <property type="entry name" value="TonB_box_CS"/>
</dbReference>
<sequence length="995" mass="108457">MSTTLLRDAIRRGLNKQGVAGAALALATIAPAMAQDAPQANQQELETVTVTGSRIRKADVETAQPILVLDRAAIEKQGFNSVVDILSNLTEAGSPAISRSSVLASGEAVGGYYIDLRNLGNNRTLVLLNGKRLGATSSGDQDLSQIPMAAVERIEVLKDGASAIYGSDAIAGVVNIITRRNYDGMEASAYIGQYDEGDGTKQTYSMTLGSHNERGSITVAAEYSKEEPTWARNRSFSRYGDSPRHPLDSLTPVSQWGAFTLPNGCPGVEDSPFATCTLNPGGNPFNMGQNGRPNDFHGTNSAGGASDLSNSNEQMMGTTGLDRHSLFVAGEYNITDNIKFSTDILYNKRSTTQQVAGYPYQSKNGFGQYLSADSYYNPFGTQYVDDPEDAQPIYFMRRGWEMPRVTRSDLQTYRFSGTLEGTFEIAGRTWNWDVGGYVNTNDLLKTGRGDYSLTALDGALGASYFNPLTNRVECGTEANPTPYGSGPGQCVPWNPFYPAGRAAPDSLTGNKELQTYLFPFYHDTGRTKTVDYSANLTGSLFSLPAGDVGVATGYEYRSESGRFEPDASKQAGASTDLAGTMTKGRYSVDEYYLEVDVPVLKDVPFFKELSFNVAARYSDYSTFGDTTNGKFSLTWRPIEDLLVRGNYAEGFRAPTIGDLYGGSSQSFDKYSDPCDTVRGSAALNPAVLSRCTTGFGGQNPTTGNFVQLGQGGRPCGSLPCQTGIPFLSGSNPNLQPETSTSKTAGLVYSPNWIQGLDLSLDWYNIKIKSRISGDTISQMLQDCYVFGVESRCSSSLFTRDASGTVNTALRAGINQGWQEVEGYDLGVNYRLPEFAFGRFRVSWDTTYVKLNNIKPDDKPDTVVSVQNSYGGFPRIRSNLSLDWTLGDFGATWTTRYYSSMKESCSYDKKGGPECNMPDHVAPDTGADPTNRVGSSTWHDLQVRWTAPWNGTIAVGANNVFNKQPPIMYTAPNSQYSYYGGFDIGRFYYLRYTQKF</sequence>
<keyword evidence="8 9" id="KW-0998">Cell outer membrane</keyword>
<dbReference type="InterPro" id="IPR000531">
    <property type="entry name" value="Beta-barrel_TonB"/>
</dbReference>
<evidence type="ECO:0000256" key="6">
    <source>
        <dbReference type="ARBA" id="ARBA00023077"/>
    </source>
</evidence>
<reference evidence="16" key="1">
    <citation type="journal article" date="2019" name="Int. J. Syst. Evol. Microbiol.">
        <title>The Global Catalogue of Microorganisms (GCM) 10K type strain sequencing project: providing services to taxonomists for standard genome sequencing and annotation.</title>
        <authorList>
            <consortium name="The Broad Institute Genomics Platform"/>
            <consortium name="The Broad Institute Genome Sequencing Center for Infectious Disease"/>
            <person name="Wu L."/>
            <person name="Ma J."/>
        </authorList>
    </citation>
    <scope>NUCLEOTIDE SEQUENCE [LARGE SCALE GENOMIC DNA]</scope>
    <source>
        <strain evidence="16">CCUG 30340</strain>
    </source>
</reference>
<evidence type="ECO:0000256" key="4">
    <source>
        <dbReference type="ARBA" id="ARBA00022692"/>
    </source>
</evidence>
<dbReference type="PROSITE" id="PS00430">
    <property type="entry name" value="TONB_DEPENDENT_REC_1"/>
    <property type="match status" value="1"/>
</dbReference>
<dbReference type="EMBL" id="JBHSHD010000013">
    <property type="protein sequence ID" value="MFC4822063.1"/>
    <property type="molecule type" value="Genomic_DNA"/>
</dbReference>
<dbReference type="PANTHER" id="PTHR47234">
    <property type="match status" value="1"/>
</dbReference>
<evidence type="ECO:0000256" key="9">
    <source>
        <dbReference type="PROSITE-ProRule" id="PRU01360"/>
    </source>
</evidence>
<evidence type="ECO:0000256" key="3">
    <source>
        <dbReference type="ARBA" id="ARBA00022452"/>
    </source>
</evidence>